<protein>
    <submittedName>
        <fullName evidence="1">Uncharacterized protein</fullName>
    </submittedName>
</protein>
<sequence length="146" mass="16158">MATHPIGLLMVTFLFITQLHPGVLSKHFVFNPVVLCNGSVINPRDPIIPSISQLQNQLSQQTGPENSPNQQPLWLTPSVTIYGEASCYVSNDVSQDCLTILPRLWSAIDDVCRVFTVPQVQVQVQAGGQAEQAGWGKVRYELYGFF</sequence>
<accession>A0ACC2ESK7</accession>
<proteinExistence type="predicted"/>
<evidence type="ECO:0000313" key="1">
    <source>
        <dbReference type="EMBL" id="KAJ7569484.1"/>
    </source>
</evidence>
<gene>
    <name evidence="1" type="ORF">O6H91_01G080300</name>
</gene>
<keyword evidence="2" id="KW-1185">Reference proteome</keyword>
<organism evidence="1 2">
    <name type="scientific">Diphasiastrum complanatum</name>
    <name type="common">Issler's clubmoss</name>
    <name type="synonym">Lycopodium complanatum</name>
    <dbReference type="NCBI Taxonomy" id="34168"/>
    <lineage>
        <taxon>Eukaryota</taxon>
        <taxon>Viridiplantae</taxon>
        <taxon>Streptophyta</taxon>
        <taxon>Embryophyta</taxon>
        <taxon>Tracheophyta</taxon>
        <taxon>Lycopodiopsida</taxon>
        <taxon>Lycopodiales</taxon>
        <taxon>Lycopodiaceae</taxon>
        <taxon>Lycopodioideae</taxon>
        <taxon>Diphasiastrum</taxon>
    </lineage>
</organism>
<reference evidence="2" key="1">
    <citation type="journal article" date="2024" name="Proc. Natl. Acad. Sci. U.S.A.">
        <title>Extraordinary preservation of gene collinearity over three hundred million years revealed in homosporous lycophytes.</title>
        <authorList>
            <person name="Li C."/>
            <person name="Wickell D."/>
            <person name="Kuo L.Y."/>
            <person name="Chen X."/>
            <person name="Nie B."/>
            <person name="Liao X."/>
            <person name="Peng D."/>
            <person name="Ji J."/>
            <person name="Jenkins J."/>
            <person name="Williams M."/>
            <person name="Shu S."/>
            <person name="Plott C."/>
            <person name="Barry K."/>
            <person name="Rajasekar S."/>
            <person name="Grimwood J."/>
            <person name="Han X."/>
            <person name="Sun S."/>
            <person name="Hou Z."/>
            <person name="He W."/>
            <person name="Dai G."/>
            <person name="Sun C."/>
            <person name="Schmutz J."/>
            <person name="Leebens-Mack J.H."/>
            <person name="Li F.W."/>
            <person name="Wang L."/>
        </authorList>
    </citation>
    <scope>NUCLEOTIDE SEQUENCE [LARGE SCALE GENOMIC DNA]</scope>
    <source>
        <strain evidence="2">cv. PW_Plant_1</strain>
    </source>
</reference>
<comment type="caution">
    <text evidence="1">The sequence shown here is derived from an EMBL/GenBank/DDBJ whole genome shotgun (WGS) entry which is preliminary data.</text>
</comment>
<evidence type="ECO:0000313" key="2">
    <source>
        <dbReference type="Proteomes" id="UP001162992"/>
    </source>
</evidence>
<dbReference type="EMBL" id="CM055092">
    <property type="protein sequence ID" value="KAJ7569484.1"/>
    <property type="molecule type" value="Genomic_DNA"/>
</dbReference>
<dbReference type="Proteomes" id="UP001162992">
    <property type="component" value="Chromosome 1"/>
</dbReference>
<name>A0ACC2ESK7_DIPCM</name>